<name>A0A422QT74_9RHOB</name>
<evidence type="ECO:0000256" key="7">
    <source>
        <dbReference type="ARBA" id="ARBA00023122"/>
    </source>
</evidence>
<dbReference type="InterPro" id="IPR002550">
    <property type="entry name" value="CNNM"/>
</dbReference>
<feature type="domain" description="CBS" evidence="12">
    <location>
        <begin position="288"/>
        <end position="347"/>
    </location>
</feature>
<dbReference type="Gene3D" id="3.30.465.10">
    <property type="match status" value="1"/>
</dbReference>
<evidence type="ECO:0000256" key="5">
    <source>
        <dbReference type="ARBA" id="ARBA00022737"/>
    </source>
</evidence>
<dbReference type="SMART" id="SM00116">
    <property type="entry name" value="CBS"/>
    <property type="match status" value="2"/>
</dbReference>
<feature type="transmembrane region" description="Helical" evidence="11">
    <location>
        <begin position="68"/>
        <end position="91"/>
    </location>
</feature>
<dbReference type="Gene3D" id="3.10.580.10">
    <property type="entry name" value="CBS-domain"/>
    <property type="match status" value="1"/>
</dbReference>
<dbReference type="SUPFAM" id="SSF56176">
    <property type="entry name" value="FAD-binding/transporter-associated domain-like"/>
    <property type="match status" value="1"/>
</dbReference>
<keyword evidence="3" id="KW-1003">Cell membrane</keyword>
<feature type="domain" description="CBS" evidence="12">
    <location>
        <begin position="216"/>
        <end position="276"/>
    </location>
</feature>
<keyword evidence="6 10" id="KW-1133">Transmembrane helix</keyword>
<gene>
    <name evidence="14" type="ORF">A7A09_018540</name>
</gene>
<dbReference type="Pfam" id="PF00571">
    <property type="entry name" value="CBS"/>
    <property type="match status" value="2"/>
</dbReference>
<dbReference type="InterPro" id="IPR046342">
    <property type="entry name" value="CBS_dom_sf"/>
</dbReference>
<feature type="transmembrane region" description="Helical" evidence="11">
    <location>
        <begin position="97"/>
        <end position="119"/>
    </location>
</feature>
<evidence type="ECO:0000256" key="4">
    <source>
        <dbReference type="ARBA" id="ARBA00022692"/>
    </source>
</evidence>
<feature type="transmembrane region" description="Helical" evidence="11">
    <location>
        <begin position="12"/>
        <end position="31"/>
    </location>
</feature>
<dbReference type="InterPro" id="IPR016169">
    <property type="entry name" value="FAD-bd_PCMH_sub2"/>
</dbReference>
<reference evidence="14" key="1">
    <citation type="submission" date="2018-05" db="EMBL/GenBank/DDBJ databases">
        <title>Reclassification of Methylarcula marina and Methylarcula terricola as Paracoccus methylarcula sp.nov., comb.nov. and Paracoccus terricola comb.nov.</title>
        <authorList>
            <person name="Shmareva M.N."/>
            <person name="Doronina N.V."/>
            <person name="Vasilenko O.V."/>
            <person name="Tarlachkov S.V."/>
            <person name="Trotsenko Y.A."/>
        </authorList>
    </citation>
    <scope>NUCLEOTIDE SEQUENCE [LARGE SCALE GENOMIC DNA]</scope>
    <source>
        <strain evidence="14">VKM B-2159</strain>
    </source>
</reference>
<sequence length="517" mass="56378">MDDPSSIFDAAFWLTSAAIIVLLMLSGFFSGSETALTAASRAKLRARADKGDAGADAALNVTEDSERLIGAILLGNNVVNILSASLATAMFTRLLGSSGVAIATLVMTVLVLIFSEVMPKTYAISAPENVASRVARPIRWVTLLLSPIVAVVRVIVRGILGLFGLQTDPESHMFSVHDEIAGALSIGHATGAVQKEDRDRLLGALDLGNRTVEEIMRHRSGIQMIDCDMSPSHILDAVLASPHTRLPVYKGERENVVGVVHAKDLLRAVNKAVRDSGDSQALQKFDVMAVAMKPYFVPDTTALDEQMREFLKRRAHFALVVDEYGSLRGLITLEDILEEIVGEIADEHDTEADQILTPNPQGDYAVDGGMTIRDLNRQLDWNLPDEEANTVAGLVIHMAQSIPDPGQVFSFHGYRFEVVNRRENRITKLRVRPLDERRSRRIDMCFPCRGACPSAHPRCRSLPAGTCFGAGKSGRTPSGPTAPTHGRSPFKRLLFSPRLIHIRIGGDVAEWSKAHPC</sequence>
<evidence type="ECO:0000256" key="2">
    <source>
        <dbReference type="ARBA" id="ARBA00006446"/>
    </source>
</evidence>
<evidence type="ECO:0000256" key="1">
    <source>
        <dbReference type="ARBA" id="ARBA00004651"/>
    </source>
</evidence>
<evidence type="ECO:0000259" key="12">
    <source>
        <dbReference type="PROSITE" id="PS51371"/>
    </source>
</evidence>
<keyword evidence="15" id="KW-1185">Reference proteome</keyword>
<evidence type="ECO:0000313" key="15">
    <source>
        <dbReference type="Proteomes" id="UP000238137"/>
    </source>
</evidence>
<feature type="transmembrane region" description="Helical" evidence="11">
    <location>
        <begin position="140"/>
        <end position="165"/>
    </location>
</feature>
<comment type="similarity">
    <text evidence="2">Belongs to the UPF0053 family. Hemolysin C subfamily.</text>
</comment>
<dbReference type="GO" id="GO:0050660">
    <property type="term" value="F:flavin adenine dinucleotide binding"/>
    <property type="evidence" value="ECO:0007669"/>
    <property type="project" value="InterPro"/>
</dbReference>
<dbReference type="GO" id="GO:0005886">
    <property type="term" value="C:plasma membrane"/>
    <property type="evidence" value="ECO:0007669"/>
    <property type="project" value="UniProtKB-SubCell"/>
</dbReference>
<proteinExistence type="inferred from homology"/>
<dbReference type="AlphaFoldDB" id="A0A422QT74"/>
<dbReference type="PANTHER" id="PTHR22777:SF32">
    <property type="entry name" value="UPF0053 INNER MEMBRANE PROTEIN YFJD"/>
    <property type="match status" value="1"/>
</dbReference>
<dbReference type="PANTHER" id="PTHR22777">
    <property type="entry name" value="HEMOLYSIN-RELATED"/>
    <property type="match status" value="1"/>
</dbReference>
<dbReference type="PROSITE" id="PS51371">
    <property type="entry name" value="CBS"/>
    <property type="match status" value="2"/>
</dbReference>
<dbReference type="SMART" id="SM01091">
    <property type="entry name" value="CorC_HlyC"/>
    <property type="match status" value="1"/>
</dbReference>
<dbReference type="Pfam" id="PF01595">
    <property type="entry name" value="CNNM"/>
    <property type="match status" value="1"/>
</dbReference>
<evidence type="ECO:0000313" key="14">
    <source>
        <dbReference type="EMBL" id="RNF33166.1"/>
    </source>
</evidence>
<comment type="caution">
    <text evidence="14">The sequence shown here is derived from an EMBL/GenBank/DDBJ whole genome shotgun (WGS) entry which is preliminary data.</text>
</comment>
<keyword evidence="8 10" id="KW-0472">Membrane</keyword>
<accession>A0A422QT74</accession>
<dbReference type="Pfam" id="PF03471">
    <property type="entry name" value="CorC_HlyC"/>
    <property type="match status" value="1"/>
</dbReference>
<evidence type="ECO:0000256" key="3">
    <source>
        <dbReference type="ARBA" id="ARBA00022475"/>
    </source>
</evidence>
<keyword evidence="7 9" id="KW-0129">CBS domain</keyword>
<dbReference type="InterPro" id="IPR005170">
    <property type="entry name" value="Transptr-assoc_dom"/>
</dbReference>
<evidence type="ECO:0000256" key="8">
    <source>
        <dbReference type="ARBA" id="ARBA00023136"/>
    </source>
</evidence>
<dbReference type="SUPFAM" id="SSF54631">
    <property type="entry name" value="CBS-domain pair"/>
    <property type="match status" value="1"/>
</dbReference>
<evidence type="ECO:0000256" key="6">
    <source>
        <dbReference type="ARBA" id="ARBA00022989"/>
    </source>
</evidence>
<keyword evidence="5" id="KW-0677">Repeat</keyword>
<protein>
    <submittedName>
        <fullName evidence="14">HlyC/CorC family transporter</fullName>
    </submittedName>
</protein>
<dbReference type="OrthoDB" id="9797674at2"/>
<dbReference type="EMBL" id="PXNQ02000013">
    <property type="protein sequence ID" value="RNF33166.1"/>
    <property type="molecule type" value="Genomic_DNA"/>
</dbReference>
<dbReference type="InterPro" id="IPR036318">
    <property type="entry name" value="FAD-bd_PCMH-like_sf"/>
</dbReference>
<evidence type="ECO:0000256" key="11">
    <source>
        <dbReference type="SAM" id="Phobius"/>
    </source>
</evidence>
<organism evidence="14 15">
    <name type="scientific">Paracoccus methylarcula</name>
    <dbReference type="NCBI Taxonomy" id="72022"/>
    <lineage>
        <taxon>Bacteria</taxon>
        <taxon>Pseudomonadati</taxon>
        <taxon>Pseudomonadota</taxon>
        <taxon>Alphaproteobacteria</taxon>
        <taxon>Rhodobacterales</taxon>
        <taxon>Paracoccaceae</taxon>
        <taxon>Paracoccus</taxon>
    </lineage>
</organism>
<dbReference type="PROSITE" id="PS51846">
    <property type="entry name" value="CNNM"/>
    <property type="match status" value="1"/>
</dbReference>
<dbReference type="CDD" id="cd04590">
    <property type="entry name" value="CBS_pair_CorC_HlyC_assoc"/>
    <property type="match status" value="1"/>
</dbReference>
<dbReference type="FunFam" id="3.10.580.10:FF:000002">
    <property type="entry name" value="Magnesium/cobalt efflux protein CorC"/>
    <property type="match status" value="1"/>
</dbReference>
<dbReference type="Proteomes" id="UP000238137">
    <property type="component" value="Unassembled WGS sequence"/>
</dbReference>
<comment type="subcellular location">
    <subcellularLocation>
        <location evidence="1">Cell membrane</location>
        <topology evidence="1">Multi-pass membrane protein</topology>
    </subcellularLocation>
</comment>
<feature type="domain" description="CNNM transmembrane" evidence="13">
    <location>
        <begin position="8"/>
        <end position="188"/>
    </location>
</feature>
<evidence type="ECO:0000256" key="10">
    <source>
        <dbReference type="PROSITE-ProRule" id="PRU01193"/>
    </source>
</evidence>
<evidence type="ECO:0000256" key="9">
    <source>
        <dbReference type="PROSITE-ProRule" id="PRU00703"/>
    </source>
</evidence>
<dbReference type="InterPro" id="IPR000644">
    <property type="entry name" value="CBS_dom"/>
</dbReference>
<keyword evidence="4 10" id="KW-0812">Transmembrane</keyword>
<evidence type="ECO:0000259" key="13">
    <source>
        <dbReference type="PROSITE" id="PS51846"/>
    </source>
</evidence>
<dbReference type="InterPro" id="IPR044751">
    <property type="entry name" value="Ion_transp-like_CBS"/>
</dbReference>